<dbReference type="EMBL" id="VICG01000005">
    <property type="protein sequence ID" value="KAA8571394.1"/>
    <property type="molecule type" value="Genomic_DNA"/>
</dbReference>
<name>A0A5M9JPI4_MONFR</name>
<reference evidence="2 3" key="1">
    <citation type="submission" date="2019-06" db="EMBL/GenBank/DDBJ databases">
        <title>Genome Sequence of the Brown Rot Fungal Pathogen Monilinia fructicola.</title>
        <authorList>
            <person name="De Miccolis Angelini R.M."/>
            <person name="Landi L."/>
            <person name="Abate D."/>
            <person name="Pollastro S."/>
            <person name="Romanazzi G."/>
            <person name="Faretra F."/>
        </authorList>
    </citation>
    <scope>NUCLEOTIDE SEQUENCE [LARGE SCALE GENOMIC DNA]</scope>
    <source>
        <strain evidence="2 3">Mfrc123</strain>
    </source>
</reference>
<keyword evidence="3" id="KW-1185">Reference proteome</keyword>
<proteinExistence type="predicted"/>
<dbReference type="VEuPathDB" id="FungiDB:MFRU_026g00120"/>
<evidence type="ECO:0000313" key="3">
    <source>
        <dbReference type="Proteomes" id="UP000322873"/>
    </source>
</evidence>
<feature type="chain" id="PRO_5024406446" evidence="1">
    <location>
        <begin position="18"/>
        <end position="98"/>
    </location>
</feature>
<feature type="signal peptide" evidence="1">
    <location>
        <begin position="1"/>
        <end position="17"/>
    </location>
</feature>
<dbReference type="AlphaFoldDB" id="A0A5M9JPI4"/>
<comment type="caution">
    <text evidence="2">The sequence shown here is derived from an EMBL/GenBank/DDBJ whole genome shotgun (WGS) entry which is preliminary data.</text>
</comment>
<accession>A0A5M9JPI4</accession>
<evidence type="ECO:0000256" key="1">
    <source>
        <dbReference type="SAM" id="SignalP"/>
    </source>
</evidence>
<keyword evidence="1" id="KW-0732">Signal</keyword>
<protein>
    <submittedName>
        <fullName evidence="2">Uncharacterized protein</fullName>
    </submittedName>
</protein>
<dbReference type="Proteomes" id="UP000322873">
    <property type="component" value="Unassembled WGS sequence"/>
</dbReference>
<organism evidence="2 3">
    <name type="scientific">Monilinia fructicola</name>
    <name type="common">Brown rot fungus</name>
    <name type="synonym">Ciboria fructicola</name>
    <dbReference type="NCBI Taxonomy" id="38448"/>
    <lineage>
        <taxon>Eukaryota</taxon>
        <taxon>Fungi</taxon>
        <taxon>Dikarya</taxon>
        <taxon>Ascomycota</taxon>
        <taxon>Pezizomycotina</taxon>
        <taxon>Leotiomycetes</taxon>
        <taxon>Helotiales</taxon>
        <taxon>Sclerotiniaceae</taxon>
        <taxon>Monilinia</taxon>
    </lineage>
</organism>
<sequence length="98" mass="10846">MQFSFFITWSMATFAVASPLGSRSDNDVVVDETSPAPLIEWADTKKVMRATEDDEEALPVPLLEWADTKKNLEVAMFHKTGVLSGIGKSFVLKTRLAI</sequence>
<gene>
    <name evidence="2" type="ORF">EYC84_001397</name>
</gene>
<evidence type="ECO:0000313" key="2">
    <source>
        <dbReference type="EMBL" id="KAA8571394.1"/>
    </source>
</evidence>